<sequence>SLDGEAEISLGKTLGVRQASVKLTEGRLRIARAGLPVIAVDGKASLRHRVLDLTDVRIALGHGSLRGDIRLGIEGKNPPVSGTVRINRLELGELAPLLPLPSETTARGRVQGWVDISGRWPQPNLRGDISLAEGELSSPSLPRLAKIQARGRLSSQTLYVSMLKGEAGRTKVAGHGQIRLLPSPRLDLALEAKEQSIEELLGELGAPGWSGKAGLQAQLVAAPGSVTVDARLAWDEASWQGRPLPDGKGDVSCRVD</sequence>
<proteinExistence type="predicted"/>
<protein>
    <recommendedName>
        <fullName evidence="2">AsmA-like C-terminal domain-containing protein</fullName>
    </recommendedName>
</protein>
<accession>X0WFA5</accession>
<reference evidence="1" key="1">
    <citation type="journal article" date="2014" name="Front. Microbiol.">
        <title>High frequency of phylogenetically diverse reductive dehalogenase-homologous genes in deep subseafloor sedimentary metagenomes.</title>
        <authorList>
            <person name="Kawai M."/>
            <person name="Futagami T."/>
            <person name="Toyoda A."/>
            <person name="Takaki Y."/>
            <person name="Nishi S."/>
            <person name="Hori S."/>
            <person name="Arai W."/>
            <person name="Tsubouchi T."/>
            <person name="Morono Y."/>
            <person name="Uchiyama I."/>
            <person name="Ito T."/>
            <person name="Fujiyama A."/>
            <person name="Inagaki F."/>
            <person name="Takami H."/>
        </authorList>
    </citation>
    <scope>NUCLEOTIDE SEQUENCE</scope>
    <source>
        <strain evidence="1">Expedition CK06-06</strain>
    </source>
</reference>
<evidence type="ECO:0000313" key="1">
    <source>
        <dbReference type="EMBL" id="GAG23203.1"/>
    </source>
</evidence>
<dbReference type="AlphaFoldDB" id="X0WFA5"/>
<name>X0WFA5_9ZZZZ</name>
<organism evidence="1">
    <name type="scientific">marine sediment metagenome</name>
    <dbReference type="NCBI Taxonomy" id="412755"/>
    <lineage>
        <taxon>unclassified sequences</taxon>
        <taxon>metagenomes</taxon>
        <taxon>ecological metagenomes</taxon>
    </lineage>
</organism>
<feature type="non-terminal residue" evidence="1">
    <location>
        <position position="256"/>
    </location>
</feature>
<evidence type="ECO:0008006" key="2">
    <source>
        <dbReference type="Google" id="ProtNLM"/>
    </source>
</evidence>
<gene>
    <name evidence="1" type="ORF">S01H1_57018</name>
</gene>
<dbReference type="EMBL" id="BARS01037164">
    <property type="protein sequence ID" value="GAG23203.1"/>
    <property type="molecule type" value="Genomic_DNA"/>
</dbReference>
<feature type="non-terminal residue" evidence="1">
    <location>
        <position position="1"/>
    </location>
</feature>
<comment type="caution">
    <text evidence="1">The sequence shown here is derived from an EMBL/GenBank/DDBJ whole genome shotgun (WGS) entry which is preliminary data.</text>
</comment>